<keyword evidence="1" id="KW-0472">Membrane</keyword>
<dbReference type="InterPro" id="IPR036869">
    <property type="entry name" value="J_dom_sf"/>
</dbReference>
<keyword evidence="4" id="KW-1185">Reference proteome</keyword>
<dbReference type="PRINTS" id="PR00625">
    <property type="entry name" value="JDOMAIN"/>
</dbReference>
<protein>
    <recommendedName>
        <fullName evidence="2">J domain-containing protein</fullName>
    </recommendedName>
</protein>
<name>A0ABX3XAZ6_9BRAD</name>
<organism evidence="3 4">
    <name type="scientific">Bradyrhizobium canariense</name>
    <dbReference type="NCBI Taxonomy" id="255045"/>
    <lineage>
        <taxon>Bacteria</taxon>
        <taxon>Pseudomonadati</taxon>
        <taxon>Pseudomonadota</taxon>
        <taxon>Alphaproteobacteria</taxon>
        <taxon>Hyphomicrobiales</taxon>
        <taxon>Nitrobacteraceae</taxon>
        <taxon>Bradyrhizobium</taxon>
    </lineage>
</organism>
<dbReference type="InterPro" id="IPR050817">
    <property type="entry name" value="DjlA_DnaK_co-chaperone"/>
</dbReference>
<keyword evidence="1" id="KW-0812">Transmembrane</keyword>
<comment type="caution">
    <text evidence="3">The sequence shown here is derived from an EMBL/GenBank/DDBJ whole genome shotgun (WGS) entry which is preliminary data.</text>
</comment>
<dbReference type="PANTHER" id="PTHR24074">
    <property type="entry name" value="CO-CHAPERONE PROTEIN DJLA"/>
    <property type="match status" value="1"/>
</dbReference>
<dbReference type="PROSITE" id="PS50076">
    <property type="entry name" value="DNAJ_2"/>
    <property type="match status" value="1"/>
</dbReference>
<evidence type="ECO:0000256" key="1">
    <source>
        <dbReference type="SAM" id="Phobius"/>
    </source>
</evidence>
<dbReference type="Gene3D" id="1.10.287.110">
    <property type="entry name" value="DnaJ domain"/>
    <property type="match status" value="1"/>
</dbReference>
<evidence type="ECO:0000259" key="2">
    <source>
        <dbReference type="PROSITE" id="PS50076"/>
    </source>
</evidence>
<dbReference type="SMART" id="SM00271">
    <property type="entry name" value="DnaJ"/>
    <property type="match status" value="1"/>
</dbReference>
<proteinExistence type="predicted"/>
<reference evidence="3 4" key="1">
    <citation type="submission" date="2017-03" db="EMBL/GenBank/DDBJ databases">
        <title>Whole genome sequences of fourteen strains of Bradyrhizobium canariense and one strain of Bradyrhizobium japonicum isolated from Lupinus (Papilionoideae: Genisteae) species in Algeria.</title>
        <authorList>
            <person name="Crovadore J."/>
            <person name="Chekireb D."/>
            <person name="Brachmann A."/>
            <person name="Chablais R."/>
            <person name="Cochard B."/>
            <person name="Lefort F."/>
        </authorList>
    </citation>
    <scope>NUCLEOTIDE SEQUENCE [LARGE SCALE GENOMIC DNA]</scope>
    <source>
        <strain evidence="3 4">UBMAN05</strain>
    </source>
</reference>
<evidence type="ECO:0000313" key="3">
    <source>
        <dbReference type="EMBL" id="OSJ35604.1"/>
    </source>
</evidence>
<feature type="domain" description="J" evidence="2">
    <location>
        <begin position="260"/>
        <end position="322"/>
    </location>
</feature>
<dbReference type="EMBL" id="NAFK01000106">
    <property type="protein sequence ID" value="OSJ35604.1"/>
    <property type="molecule type" value="Genomic_DNA"/>
</dbReference>
<dbReference type="Proteomes" id="UP000193884">
    <property type="component" value="Unassembled WGS sequence"/>
</dbReference>
<dbReference type="Pfam" id="PF00226">
    <property type="entry name" value="DnaJ"/>
    <property type="match status" value="1"/>
</dbReference>
<dbReference type="RefSeq" id="WP_085383261.1">
    <property type="nucleotide sequence ID" value="NZ_NAFJ01000085.1"/>
</dbReference>
<dbReference type="InterPro" id="IPR001623">
    <property type="entry name" value="DnaJ_domain"/>
</dbReference>
<feature type="transmembrane region" description="Helical" evidence="1">
    <location>
        <begin position="196"/>
        <end position="218"/>
    </location>
</feature>
<feature type="transmembrane region" description="Helical" evidence="1">
    <location>
        <begin position="157"/>
        <end position="176"/>
    </location>
</feature>
<gene>
    <name evidence="3" type="ORF">BST63_01690</name>
</gene>
<dbReference type="SUPFAM" id="SSF46565">
    <property type="entry name" value="Chaperone J-domain"/>
    <property type="match status" value="1"/>
</dbReference>
<evidence type="ECO:0000313" key="4">
    <source>
        <dbReference type="Proteomes" id="UP000193884"/>
    </source>
</evidence>
<keyword evidence="1" id="KW-1133">Transmembrane helix</keyword>
<dbReference type="CDD" id="cd06257">
    <property type="entry name" value="DnaJ"/>
    <property type="match status" value="1"/>
</dbReference>
<sequence>MAKKPPQEPFGCTIAIAVLLGVAYALPYLFTFTVYAFPLFVAFLLVFSNWRGPLTPEFIDESQVGAALHDLETARRSLLEDIADLRARGTREGVRYLKLEDRFEMRSSRGQELNEALANARSALADVATRIEMAQHPQHRRDHAWRLSMRSWRRGKAFRLAFIAALFSFAAFAALLKGYVYEGADLLVWNALPNLIGRHVEVATVFGWVLGLATFLAIRRSNRLAAERENGASERHADVLDDIGPQSGDGAYQSDKEIDDPYLILNVSPQATIPEIKAAYRLAIVKCHPDTVADRSKSIREAAQAEAQRVNAAYDAIRNEQGFN</sequence>
<feature type="transmembrane region" description="Helical" evidence="1">
    <location>
        <begin position="35"/>
        <end position="52"/>
    </location>
</feature>
<accession>A0ABX3XAZ6</accession>